<name>A0A8S0Z1W9_ARCPL</name>
<reference evidence="4 5" key="1">
    <citation type="submission" date="2020-04" db="EMBL/GenBank/DDBJ databases">
        <authorList>
            <person name="Wallbank WR R."/>
            <person name="Pardo Diaz C."/>
            <person name="Kozak K."/>
            <person name="Martin S."/>
            <person name="Jiggins C."/>
            <person name="Moest M."/>
            <person name="Warren A I."/>
            <person name="Byers J.R.P. K."/>
            <person name="Montejo-Kovacevich G."/>
            <person name="Yen C E."/>
        </authorList>
    </citation>
    <scope>NUCLEOTIDE SEQUENCE [LARGE SCALE GENOMIC DNA]</scope>
</reference>
<dbReference type="OrthoDB" id="7455777at2759"/>
<keyword evidence="1" id="KW-0732">Signal</keyword>
<evidence type="ECO:0000313" key="5">
    <source>
        <dbReference type="Proteomes" id="UP000494256"/>
    </source>
</evidence>
<evidence type="ECO:0000313" key="4">
    <source>
        <dbReference type="Proteomes" id="UP000494106"/>
    </source>
</evidence>
<dbReference type="EMBL" id="CADEBD010000171">
    <property type="protein sequence ID" value="CAB3224269.1"/>
    <property type="molecule type" value="Genomic_DNA"/>
</dbReference>
<evidence type="ECO:0000256" key="1">
    <source>
        <dbReference type="SAM" id="SignalP"/>
    </source>
</evidence>
<sequence length="108" mass="12490">MCIFGLFLLSVIVTVANVQSHYDDTTENIDRTEYPPSLFDKLMKDFDRVYKVESHKRISSNMSQKTVENLPAKMSRTKKIYYTTSDGTDLPDLTDEEKKIFFARIGPN</sequence>
<dbReference type="Proteomes" id="UP000494106">
    <property type="component" value="Unassembled WGS sequence"/>
</dbReference>
<gene>
    <name evidence="2" type="ORF">APLA_LOCUS1840</name>
    <name evidence="3" type="ORF">APLA_LOCUS4047</name>
</gene>
<proteinExistence type="predicted"/>
<dbReference type="Proteomes" id="UP000494256">
    <property type="component" value="Unassembled WGS sequence"/>
</dbReference>
<feature type="chain" id="PRO_5036272891" evidence="1">
    <location>
        <begin position="21"/>
        <end position="108"/>
    </location>
</feature>
<dbReference type="AlphaFoldDB" id="A0A8S0Z1W9"/>
<keyword evidence="4" id="KW-1185">Reference proteome</keyword>
<dbReference type="EMBL" id="CADEBC010000426">
    <property type="protein sequence ID" value="CAB3229980.1"/>
    <property type="molecule type" value="Genomic_DNA"/>
</dbReference>
<evidence type="ECO:0000313" key="2">
    <source>
        <dbReference type="EMBL" id="CAB3224269.1"/>
    </source>
</evidence>
<evidence type="ECO:0000313" key="3">
    <source>
        <dbReference type="EMBL" id="CAB3229980.1"/>
    </source>
</evidence>
<accession>A0A8S0Z1W9</accession>
<organism evidence="2 5">
    <name type="scientific">Arctia plantaginis</name>
    <name type="common">Wood tiger moth</name>
    <name type="synonym">Phalaena plantaginis</name>
    <dbReference type="NCBI Taxonomy" id="874455"/>
    <lineage>
        <taxon>Eukaryota</taxon>
        <taxon>Metazoa</taxon>
        <taxon>Ecdysozoa</taxon>
        <taxon>Arthropoda</taxon>
        <taxon>Hexapoda</taxon>
        <taxon>Insecta</taxon>
        <taxon>Pterygota</taxon>
        <taxon>Neoptera</taxon>
        <taxon>Endopterygota</taxon>
        <taxon>Lepidoptera</taxon>
        <taxon>Glossata</taxon>
        <taxon>Ditrysia</taxon>
        <taxon>Noctuoidea</taxon>
        <taxon>Erebidae</taxon>
        <taxon>Arctiinae</taxon>
        <taxon>Arctia</taxon>
    </lineage>
</organism>
<comment type="caution">
    <text evidence="2">The sequence shown here is derived from an EMBL/GenBank/DDBJ whole genome shotgun (WGS) entry which is preliminary data.</text>
</comment>
<protein>
    <submittedName>
        <fullName evidence="2">Uncharacterized protein</fullName>
    </submittedName>
</protein>
<feature type="signal peptide" evidence="1">
    <location>
        <begin position="1"/>
        <end position="20"/>
    </location>
</feature>